<feature type="compositionally biased region" description="Basic and acidic residues" evidence="1">
    <location>
        <begin position="232"/>
        <end position="242"/>
    </location>
</feature>
<name>A0ABQ4ZAB9_9ASTR</name>
<dbReference type="Proteomes" id="UP001151760">
    <property type="component" value="Unassembled WGS sequence"/>
</dbReference>
<feature type="region of interest" description="Disordered" evidence="1">
    <location>
        <begin position="215"/>
        <end position="250"/>
    </location>
</feature>
<reference evidence="2" key="2">
    <citation type="submission" date="2022-01" db="EMBL/GenBank/DDBJ databases">
        <authorList>
            <person name="Yamashiro T."/>
            <person name="Shiraishi A."/>
            <person name="Satake H."/>
            <person name="Nakayama K."/>
        </authorList>
    </citation>
    <scope>NUCLEOTIDE SEQUENCE</scope>
</reference>
<comment type="caution">
    <text evidence="2">The sequence shown here is derived from an EMBL/GenBank/DDBJ whole genome shotgun (WGS) entry which is preliminary data.</text>
</comment>
<feature type="compositionally biased region" description="Polar residues" evidence="1">
    <location>
        <begin position="132"/>
        <end position="146"/>
    </location>
</feature>
<gene>
    <name evidence="2" type="ORF">Tco_0769775</name>
</gene>
<dbReference type="EMBL" id="BQNB010011174">
    <property type="protein sequence ID" value="GJS87139.1"/>
    <property type="molecule type" value="Genomic_DNA"/>
</dbReference>
<keyword evidence="3" id="KW-1185">Reference proteome</keyword>
<protein>
    <submittedName>
        <fullName evidence="2">Uncharacterized protein</fullName>
    </submittedName>
</protein>
<accession>A0ABQ4ZAB9</accession>
<feature type="region of interest" description="Disordered" evidence="1">
    <location>
        <begin position="123"/>
        <end position="150"/>
    </location>
</feature>
<feature type="region of interest" description="Disordered" evidence="1">
    <location>
        <begin position="320"/>
        <end position="348"/>
    </location>
</feature>
<sequence length="428" mass="47502">MLVIQAAEGEGLRHPSEPQPPPFTAQPINKEPILTVVSSSHQKTQTPRQALKEVTELTQTSEPISNVPDEAVYEEWDNRVGRATTTAASLYAAQASGNITKTQLTAIPNVPLSQEIGTCGSPRCQESMGGSIAQTRSEKVPTQSYDSPLPRVNTLGSDEGSMTLHELTVLCTQLSNKVESLETELKQTKQTYGAAFTKLIKKVKKLEQTVKTSQARRRAKIIVSDDEEDSEDSSKQGRKIDEIDQDPDITLVQHDAEIQGRHGQEMEFETEVYTAEDVSTAGAAVTTAGASISTASPPRVSTAEDISTAETLVYIRRSAAKDKGKAKMDESEPEQTKTKLQQRQERAGYEAAVRLQEQLDEEERKRIARVHEEASSFNIEEWEDIQATIEADEELAQRIQAEEREKYSEAEKARLLAELINQRKRYFA</sequence>
<evidence type="ECO:0000313" key="3">
    <source>
        <dbReference type="Proteomes" id="UP001151760"/>
    </source>
</evidence>
<evidence type="ECO:0000313" key="2">
    <source>
        <dbReference type="EMBL" id="GJS87139.1"/>
    </source>
</evidence>
<proteinExistence type="predicted"/>
<feature type="region of interest" description="Disordered" evidence="1">
    <location>
        <begin position="1"/>
        <end position="27"/>
    </location>
</feature>
<organism evidence="2 3">
    <name type="scientific">Tanacetum coccineum</name>
    <dbReference type="NCBI Taxonomy" id="301880"/>
    <lineage>
        <taxon>Eukaryota</taxon>
        <taxon>Viridiplantae</taxon>
        <taxon>Streptophyta</taxon>
        <taxon>Embryophyta</taxon>
        <taxon>Tracheophyta</taxon>
        <taxon>Spermatophyta</taxon>
        <taxon>Magnoliopsida</taxon>
        <taxon>eudicotyledons</taxon>
        <taxon>Gunneridae</taxon>
        <taxon>Pentapetalae</taxon>
        <taxon>asterids</taxon>
        <taxon>campanulids</taxon>
        <taxon>Asterales</taxon>
        <taxon>Asteraceae</taxon>
        <taxon>Asteroideae</taxon>
        <taxon>Anthemideae</taxon>
        <taxon>Anthemidinae</taxon>
        <taxon>Tanacetum</taxon>
    </lineage>
</organism>
<reference evidence="2" key="1">
    <citation type="journal article" date="2022" name="Int. J. Mol. Sci.">
        <title>Draft Genome of Tanacetum Coccineum: Genomic Comparison of Closely Related Tanacetum-Family Plants.</title>
        <authorList>
            <person name="Yamashiro T."/>
            <person name="Shiraishi A."/>
            <person name="Nakayama K."/>
            <person name="Satake H."/>
        </authorList>
    </citation>
    <scope>NUCLEOTIDE SEQUENCE</scope>
</reference>
<evidence type="ECO:0000256" key="1">
    <source>
        <dbReference type="SAM" id="MobiDB-lite"/>
    </source>
</evidence>